<keyword evidence="5 10" id="KW-0547">Nucleotide-binding</keyword>
<gene>
    <name evidence="13" type="primary">nnr_2</name>
    <name evidence="10" type="synonym">nnrE</name>
    <name evidence="13" type="ORF">EC9_47040</name>
</gene>
<dbReference type="PANTHER" id="PTHR13232:SF10">
    <property type="entry name" value="NAD(P)H-HYDRATE EPIMERASE"/>
    <property type="match status" value="1"/>
</dbReference>
<evidence type="ECO:0000259" key="12">
    <source>
        <dbReference type="PROSITE" id="PS51385"/>
    </source>
</evidence>
<evidence type="ECO:0000313" key="14">
    <source>
        <dbReference type="Proteomes" id="UP000319557"/>
    </source>
</evidence>
<feature type="binding site" evidence="10">
    <location>
        <position position="149"/>
    </location>
    <ligand>
        <name>K(+)</name>
        <dbReference type="ChEBI" id="CHEBI:29103"/>
    </ligand>
</feature>
<evidence type="ECO:0000256" key="8">
    <source>
        <dbReference type="ARBA" id="ARBA00023027"/>
    </source>
</evidence>
<name>A0A517M6L5_9BACT</name>
<feature type="binding site" evidence="10">
    <location>
        <begin position="78"/>
        <end position="82"/>
    </location>
    <ligand>
        <name>(6S)-NADPHX</name>
        <dbReference type="ChEBI" id="CHEBI:64076"/>
    </ligand>
</feature>
<dbReference type="SUPFAM" id="SSF64153">
    <property type="entry name" value="YjeF N-terminal domain-like"/>
    <property type="match status" value="1"/>
</dbReference>
<evidence type="ECO:0000256" key="3">
    <source>
        <dbReference type="ARBA" id="ARBA00012228"/>
    </source>
</evidence>
<evidence type="ECO:0000256" key="6">
    <source>
        <dbReference type="ARBA" id="ARBA00022857"/>
    </source>
</evidence>
<dbReference type="NCBIfam" id="TIGR00197">
    <property type="entry name" value="yjeF_nterm"/>
    <property type="match status" value="1"/>
</dbReference>
<evidence type="ECO:0000256" key="4">
    <source>
        <dbReference type="ARBA" id="ARBA00022723"/>
    </source>
</evidence>
<keyword evidence="9 10" id="KW-0413">Isomerase</keyword>
<accession>A0A517M6L5</accession>
<comment type="catalytic activity">
    <reaction evidence="1 10">
        <text>(6R)-NADHX = (6S)-NADHX</text>
        <dbReference type="Rhea" id="RHEA:32215"/>
        <dbReference type="ChEBI" id="CHEBI:64074"/>
        <dbReference type="ChEBI" id="CHEBI:64075"/>
        <dbReference type="EC" id="5.1.99.6"/>
    </reaction>
</comment>
<keyword evidence="14" id="KW-1185">Reference proteome</keyword>
<comment type="cofactor">
    <cofactor evidence="10">
        <name>K(+)</name>
        <dbReference type="ChEBI" id="CHEBI:29103"/>
    </cofactor>
    <text evidence="10">Binds 1 potassium ion per subunit.</text>
</comment>
<comment type="caution">
    <text evidence="10">Lacks conserved residue(s) required for the propagation of feature annotation.</text>
</comment>
<comment type="similarity">
    <text evidence="10">Belongs to the NnrE/AIBP family.</text>
</comment>
<evidence type="ECO:0000256" key="1">
    <source>
        <dbReference type="ARBA" id="ARBA00000013"/>
    </source>
</evidence>
<comment type="catalytic activity">
    <reaction evidence="2 10">
        <text>(6R)-NADPHX = (6S)-NADPHX</text>
        <dbReference type="Rhea" id="RHEA:32227"/>
        <dbReference type="ChEBI" id="CHEBI:64076"/>
        <dbReference type="ChEBI" id="CHEBI:64077"/>
        <dbReference type="EC" id="5.1.99.6"/>
    </reaction>
</comment>
<proteinExistence type="inferred from homology"/>
<feature type="binding site" evidence="10">
    <location>
        <begin position="153"/>
        <end position="159"/>
    </location>
    <ligand>
        <name>(6S)-NADPHX</name>
        <dbReference type="ChEBI" id="CHEBI:64076"/>
    </ligand>
</feature>
<dbReference type="GO" id="GO:0052856">
    <property type="term" value="F:NAD(P)HX epimerase activity"/>
    <property type="evidence" value="ECO:0007669"/>
    <property type="project" value="UniProtKB-UniRule"/>
</dbReference>
<evidence type="ECO:0000256" key="5">
    <source>
        <dbReference type="ARBA" id="ARBA00022741"/>
    </source>
</evidence>
<dbReference type="AlphaFoldDB" id="A0A517M6L5"/>
<comment type="function">
    <text evidence="10">Catalyzes the epimerization of the S- and R-forms of NAD(P)HX, a damaged form of NAD(P)H that is a result of enzymatic or heat-dependent hydration. This is a prerequisite for the S-specific NAD(P)H-hydrate dehydratase to allow the repair of both epimers of NAD(P)HX.</text>
</comment>
<feature type="domain" description="YjeF N-terminal" evidence="12">
    <location>
        <begin position="31"/>
        <end position="239"/>
    </location>
</feature>
<dbReference type="PANTHER" id="PTHR13232">
    <property type="entry name" value="NAD(P)H-HYDRATE EPIMERASE"/>
    <property type="match status" value="1"/>
</dbReference>
<reference evidence="13 14" key="1">
    <citation type="submission" date="2019-02" db="EMBL/GenBank/DDBJ databases">
        <title>Deep-cultivation of Planctomycetes and their phenomic and genomic characterization uncovers novel biology.</title>
        <authorList>
            <person name="Wiegand S."/>
            <person name="Jogler M."/>
            <person name="Boedeker C."/>
            <person name="Pinto D."/>
            <person name="Vollmers J."/>
            <person name="Rivas-Marin E."/>
            <person name="Kohn T."/>
            <person name="Peeters S.H."/>
            <person name="Heuer A."/>
            <person name="Rast P."/>
            <person name="Oberbeckmann S."/>
            <person name="Bunk B."/>
            <person name="Jeske O."/>
            <person name="Meyerdierks A."/>
            <person name="Storesund J.E."/>
            <person name="Kallscheuer N."/>
            <person name="Luecker S."/>
            <person name="Lage O.M."/>
            <person name="Pohl T."/>
            <person name="Merkel B.J."/>
            <person name="Hornburger P."/>
            <person name="Mueller R.-W."/>
            <person name="Bruemmer F."/>
            <person name="Labrenz M."/>
            <person name="Spormann A.M."/>
            <person name="Op den Camp H."/>
            <person name="Overmann J."/>
            <person name="Amann R."/>
            <person name="Jetten M.S.M."/>
            <person name="Mascher T."/>
            <person name="Medema M.H."/>
            <person name="Devos D.P."/>
            <person name="Kaster A.-K."/>
            <person name="Ovreas L."/>
            <person name="Rohde M."/>
            <person name="Galperin M.Y."/>
            <person name="Jogler C."/>
        </authorList>
    </citation>
    <scope>NUCLEOTIDE SEQUENCE [LARGE SCALE GENOMIC DNA]</scope>
    <source>
        <strain evidence="13 14">EC9</strain>
    </source>
</reference>
<dbReference type="Pfam" id="PF03853">
    <property type="entry name" value="YjeF_N"/>
    <property type="match status" value="1"/>
</dbReference>
<evidence type="ECO:0000256" key="9">
    <source>
        <dbReference type="ARBA" id="ARBA00023235"/>
    </source>
</evidence>
<dbReference type="GO" id="GO:0046872">
    <property type="term" value="F:metal ion binding"/>
    <property type="evidence" value="ECO:0007669"/>
    <property type="project" value="UniProtKB-KW"/>
</dbReference>
<organism evidence="13 14">
    <name type="scientific">Rosistilla ulvae</name>
    <dbReference type="NCBI Taxonomy" id="1930277"/>
    <lineage>
        <taxon>Bacteria</taxon>
        <taxon>Pseudomonadati</taxon>
        <taxon>Planctomycetota</taxon>
        <taxon>Planctomycetia</taxon>
        <taxon>Pirellulales</taxon>
        <taxon>Pirellulaceae</taxon>
        <taxon>Rosistilla</taxon>
    </lineage>
</organism>
<evidence type="ECO:0000256" key="10">
    <source>
        <dbReference type="HAMAP-Rule" id="MF_01966"/>
    </source>
</evidence>
<sequence>MVAGRTGTHACGEITMTQPMNPPTPLSREQVRAIDEIAIGEFSMPGICLMENAGRGAAEQIAAFTAATEIAILCGGGNNGGDGFVIARHLQLLGRQPHIFLLADPARLAGDALTNWQIAMASKLPCEVVDEHSLPSLQRKLGDASCIVDAMLGTGASGDPRGTIANAIRDANATNAVRVAIDLPSGLDCDTGTPGDPCFRADLTCTFVAEKIGFAAPGASDFTGAVRVVSIGAPAELLRRYTVDD</sequence>
<dbReference type="PROSITE" id="PS51385">
    <property type="entry name" value="YJEF_N"/>
    <property type="match status" value="1"/>
</dbReference>
<dbReference type="HAMAP" id="MF_01966">
    <property type="entry name" value="NADHX_epimerase"/>
    <property type="match status" value="1"/>
</dbReference>
<feature type="binding site" evidence="10">
    <location>
        <position position="185"/>
    </location>
    <ligand>
        <name>K(+)</name>
        <dbReference type="ChEBI" id="CHEBI:29103"/>
    </ligand>
</feature>
<keyword evidence="4 10" id="KW-0479">Metal-binding</keyword>
<dbReference type="Proteomes" id="UP000319557">
    <property type="component" value="Chromosome"/>
</dbReference>
<dbReference type="EC" id="5.1.99.6" evidence="3 10"/>
<dbReference type="InterPro" id="IPR032976">
    <property type="entry name" value="YJEFN_prot_NAXE-like"/>
</dbReference>
<dbReference type="OrthoDB" id="9806925at2"/>
<keyword evidence="8 10" id="KW-0520">NAD</keyword>
<keyword evidence="7 10" id="KW-0630">Potassium</keyword>
<feature type="binding site" evidence="10">
    <location>
        <position position="79"/>
    </location>
    <ligand>
        <name>K(+)</name>
        <dbReference type="ChEBI" id="CHEBI:29103"/>
    </ligand>
</feature>
<evidence type="ECO:0000256" key="11">
    <source>
        <dbReference type="SAM" id="MobiDB-lite"/>
    </source>
</evidence>
<keyword evidence="6 10" id="KW-0521">NADP</keyword>
<dbReference type="EMBL" id="CP036261">
    <property type="protein sequence ID" value="QDS90495.1"/>
    <property type="molecule type" value="Genomic_DNA"/>
</dbReference>
<evidence type="ECO:0000256" key="7">
    <source>
        <dbReference type="ARBA" id="ARBA00022958"/>
    </source>
</evidence>
<dbReference type="Gene3D" id="3.40.50.10260">
    <property type="entry name" value="YjeF N-terminal domain"/>
    <property type="match status" value="1"/>
</dbReference>
<evidence type="ECO:0000256" key="2">
    <source>
        <dbReference type="ARBA" id="ARBA00000909"/>
    </source>
</evidence>
<dbReference type="InterPro" id="IPR004443">
    <property type="entry name" value="YjeF_N_dom"/>
</dbReference>
<feature type="binding site" evidence="10">
    <location>
        <position position="182"/>
    </location>
    <ligand>
        <name>(6S)-NADPHX</name>
        <dbReference type="ChEBI" id="CHEBI:64076"/>
    </ligand>
</feature>
<evidence type="ECO:0000313" key="13">
    <source>
        <dbReference type="EMBL" id="QDS90495.1"/>
    </source>
</evidence>
<dbReference type="KEGG" id="ruv:EC9_47040"/>
<feature type="region of interest" description="Disordered" evidence="11">
    <location>
        <begin position="1"/>
        <end position="26"/>
    </location>
</feature>
<protein>
    <recommendedName>
        <fullName evidence="3 10">NAD(P)H-hydrate epimerase</fullName>
        <ecNumber evidence="3 10">5.1.99.6</ecNumber>
    </recommendedName>
    <alternativeName>
        <fullName evidence="10">NAD(P)HX epimerase</fullName>
    </alternativeName>
</protein>
<dbReference type="GO" id="GO:0000166">
    <property type="term" value="F:nucleotide binding"/>
    <property type="evidence" value="ECO:0007669"/>
    <property type="project" value="UniProtKB-KW"/>
</dbReference>
<dbReference type="InterPro" id="IPR036652">
    <property type="entry name" value="YjeF_N_dom_sf"/>
</dbReference>